<organism evidence="1">
    <name type="scientific">Helix pomatia</name>
    <name type="common">Roman snail</name>
    <name type="synonym">Edible snail</name>
    <dbReference type="NCBI Taxonomy" id="6536"/>
    <lineage>
        <taxon>Eukaryota</taxon>
        <taxon>Metazoa</taxon>
        <taxon>Spiralia</taxon>
        <taxon>Lophotrochozoa</taxon>
        <taxon>Mollusca</taxon>
        <taxon>Gastropoda</taxon>
        <taxon>Heterobranchia</taxon>
        <taxon>Euthyneura</taxon>
        <taxon>Panpulmonata</taxon>
        <taxon>Eupulmonata</taxon>
        <taxon>Stylommatophora</taxon>
        <taxon>Helicina</taxon>
        <taxon>Helicoidea</taxon>
        <taxon>Helicidae</taxon>
        <taxon>Helix</taxon>
    </lineage>
</organism>
<protein>
    <submittedName>
        <fullName evidence="1">Helix pomatia AMP deaminase</fullName>
    </submittedName>
</protein>
<evidence type="ECO:0000313" key="1">
    <source>
        <dbReference type="PDB" id="9NTE"/>
    </source>
</evidence>
<accession>A0AC62AER3</accession>
<keyword evidence="1" id="KW-0002">3D-structure</keyword>
<name>A0AC62AER3_HELPO</name>
<proteinExistence type="evidence at protein level"/>
<dbReference type="PDB" id="9NTE">
    <property type="method" value="X-ray"/>
    <property type="resolution" value="1.75 A"/>
    <property type="chains" value="A/B/C/D=1-541"/>
</dbReference>
<sequence length="541" mass="61174">MSQVGAVTMVSIICVVVLGAVGGPVAGLAVRFPTMDEYTNAREELIGSEQYLRVGGSINLNNKEKKLNQFILREKRAIIENSRLNKTQYIPAVSFFLSKSQMESTPIFKIIKDMPKGAALHLHDTASARIDWIVSNATYRDHVYMCMDQDNFVRLTVSGTGPPANSGCEWKLVETERANSGDIAAFDHWLKSNISLLTTDPLVTYPSLDKVWGRFDKHFSQLRGIIYHTPIRRDYYRQILEEFRSDNVQYVEVRSSLSGYYDLDGTVHDPEYGLQLYKAVTEEFVRTYPDFSGAKIIKSTARVKPNTDIFNDVKLSMDLYKRYPGFFLGFDLVAQEDPNTSLLGYIDSLLYPSRQNPPVSLPYYFHAGETNWQGTEVDYNLVDALLLNATRIGHGFALIKHPRVIELVKSRGVAVEVNPVSNQLLGLVKDLRNHAAAPLLAQNVPVVISSDDPGVWEALPMSHDMYVAFMDLVGEDAGLDVLKQLVWNSIQYSSMNATEKKTALKLLQAKWNNFINDSLIKWKLTNKKVIGHHHHHHHHHH</sequence>
<reference evidence="1" key="1">
    <citation type="journal article" date="2025" name="Chemistry">
        <title>Structural basis for the substrate specificity of Helix pomatia AMP deaminase and a chimeric ADGF adenosine deaminase.</title>
        <authorList>
            <person name="Kaur G."/>
            <person name="Horton J.R."/>
            <person name="Tzertzinis G."/>
            <person name="Zhou J."/>
            <person name="Schildkraut I."/>
            <person name="Cheng X."/>
        </authorList>
    </citation>
    <scope>X-RAY CRYSTALLOGRAPHY (1.75 ANGSTROMS)</scope>
</reference>